<evidence type="ECO:0000256" key="9">
    <source>
        <dbReference type="ARBA" id="ARBA00023328"/>
    </source>
</evidence>
<keyword evidence="12" id="KW-1185">Reference proteome</keyword>
<dbReference type="OMA" id="QNAICDP"/>
<dbReference type="OrthoDB" id="1884855at2759"/>
<evidence type="ECO:0000256" key="7">
    <source>
        <dbReference type="ARBA" id="ARBA00023054"/>
    </source>
</evidence>
<name>A0A2P6P3E6_ROSCH</name>
<feature type="coiled-coil region" evidence="10">
    <location>
        <begin position="123"/>
        <end position="150"/>
    </location>
</feature>
<keyword evidence="4" id="KW-0132">Cell division</keyword>
<dbReference type="STRING" id="74649.A0A2P6P3E6"/>
<dbReference type="Proteomes" id="UP000238479">
    <property type="component" value="Chromosome 7"/>
</dbReference>
<keyword evidence="8" id="KW-0131">Cell cycle</keyword>
<organism evidence="11 12">
    <name type="scientific">Rosa chinensis</name>
    <name type="common">China rose</name>
    <dbReference type="NCBI Taxonomy" id="74649"/>
    <lineage>
        <taxon>Eukaryota</taxon>
        <taxon>Viridiplantae</taxon>
        <taxon>Streptophyta</taxon>
        <taxon>Embryophyta</taxon>
        <taxon>Tracheophyta</taxon>
        <taxon>Spermatophyta</taxon>
        <taxon>Magnoliopsida</taxon>
        <taxon>eudicotyledons</taxon>
        <taxon>Gunneridae</taxon>
        <taxon>Pentapetalae</taxon>
        <taxon>rosids</taxon>
        <taxon>fabids</taxon>
        <taxon>Rosales</taxon>
        <taxon>Rosaceae</taxon>
        <taxon>Rosoideae</taxon>
        <taxon>Rosoideae incertae sedis</taxon>
        <taxon>Rosa</taxon>
    </lineage>
</organism>
<keyword evidence="6" id="KW-0995">Kinetochore</keyword>
<dbReference type="GO" id="GO:0051382">
    <property type="term" value="P:kinetochore assembly"/>
    <property type="evidence" value="ECO:0007669"/>
    <property type="project" value="TreeGrafter"/>
</dbReference>
<comment type="similarity">
    <text evidence="2">Belongs to the mis12 family.</text>
</comment>
<comment type="caution">
    <text evidence="11">The sequence shown here is derived from an EMBL/GenBank/DDBJ whole genome shotgun (WGS) entry which is preliminary data.</text>
</comment>
<dbReference type="GO" id="GO:0005634">
    <property type="term" value="C:nucleus"/>
    <property type="evidence" value="ECO:0007669"/>
    <property type="project" value="EnsemblPlants"/>
</dbReference>
<dbReference type="Pfam" id="PF05859">
    <property type="entry name" value="Mis12"/>
    <property type="match status" value="1"/>
</dbReference>
<evidence type="ECO:0000256" key="1">
    <source>
        <dbReference type="ARBA" id="ARBA00004629"/>
    </source>
</evidence>
<dbReference type="Gramene" id="PRQ16432">
    <property type="protein sequence ID" value="PRQ16432"/>
    <property type="gene ID" value="RchiOBHm_Chr7g0184161"/>
</dbReference>
<dbReference type="PANTHER" id="PTHR14527">
    <property type="entry name" value="PROTEIN MIS12 HOMOLOG"/>
    <property type="match status" value="1"/>
</dbReference>
<keyword evidence="5" id="KW-0498">Mitosis</keyword>
<reference evidence="11 12" key="1">
    <citation type="journal article" date="2018" name="Nat. Genet.">
        <title>The Rosa genome provides new insights in the design of modern roses.</title>
        <authorList>
            <person name="Bendahmane M."/>
        </authorList>
    </citation>
    <scope>NUCLEOTIDE SEQUENCE [LARGE SCALE GENOMIC DNA]</scope>
    <source>
        <strain evidence="12">cv. Old Blush</strain>
    </source>
</reference>
<dbReference type="GO" id="GO:0051301">
    <property type="term" value="P:cell division"/>
    <property type="evidence" value="ECO:0007669"/>
    <property type="project" value="UniProtKB-KW"/>
</dbReference>
<evidence type="ECO:0000256" key="5">
    <source>
        <dbReference type="ARBA" id="ARBA00022776"/>
    </source>
</evidence>
<evidence type="ECO:0000256" key="8">
    <source>
        <dbReference type="ARBA" id="ARBA00023306"/>
    </source>
</evidence>
<dbReference type="PANTHER" id="PTHR14527:SF2">
    <property type="entry name" value="PROTEIN MIS12 HOMOLOG"/>
    <property type="match status" value="1"/>
</dbReference>
<dbReference type="GO" id="GO:0000070">
    <property type="term" value="P:mitotic sister chromatid segregation"/>
    <property type="evidence" value="ECO:0007669"/>
    <property type="project" value="TreeGrafter"/>
</dbReference>
<evidence type="ECO:0000256" key="10">
    <source>
        <dbReference type="SAM" id="Coils"/>
    </source>
</evidence>
<evidence type="ECO:0000256" key="4">
    <source>
        <dbReference type="ARBA" id="ARBA00022618"/>
    </source>
</evidence>
<evidence type="ECO:0000313" key="12">
    <source>
        <dbReference type="Proteomes" id="UP000238479"/>
    </source>
</evidence>
<evidence type="ECO:0000256" key="6">
    <source>
        <dbReference type="ARBA" id="ARBA00022838"/>
    </source>
</evidence>
<dbReference type="EMBL" id="PDCK01000045">
    <property type="protein sequence ID" value="PRQ16432.1"/>
    <property type="molecule type" value="Genomic_DNA"/>
</dbReference>
<dbReference type="InterPro" id="IPR008685">
    <property type="entry name" value="Centromere_Mis12"/>
</dbReference>
<protein>
    <submittedName>
        <fullName evidence="11">Putative centromere protein Mis12</fullName>
    </submittedName>
</protein>
<gene>
    <name evidence="11" type="ORF">RchiOBHm_Chr7g0184161</name>
</gene>
<evidence type="ECO:0000313" key="11">
    <source>
        <dbReference type="EMBL" id="PRQ16432.1"/>
    </source>
</evidence>
<dbReference type="GO" id="GO:0000444">
    <property type="term" value="C:MIS12/MIND type complex"/>
    <property type="evidence" value="ECO:0007669"/>
    <property type="project" value="TreeGrafter"/>
</dbReference>
<keyword evidence="9" id="KW-0137">Centromere</keyword>
<evidence type="ECO:0000256" key="2">
    <source>
        <dbReference type="ARBA" id="ARBA00008643"/>
    </source>
</evidence>
<dbReference type="AlphaFoldDB" id="A0A2P6P3E6"/>
<sequence>MEGRESEAVFDSVNLNPQLFINEVINTVDDLVDDAFDYFQQEASTSLKVEGTDRAQDLAKGVNLIRKMVQSNVDKRLVMWERYCLDHCFEVPEGFVLPKSGETPVDSSVCQNAICDPEVDAKLDSLRNKLTKVGEESAALNRELQLLEQQSASSNRLSVLVNETLQLYDRSSFHEMFQEMVKTSSQLRMKTAKLKTRKAEEAKQNKIDKIYNRYRDSSVMNDSNGLSGAKLEDLQEFLDNMKTM</sequence>
<accession>A0A2P6P3E6</accession>
<comment type="subcellular location">
    <subcellularLocation>
        <location evidence="1">Chromosome</location>
        <location evidence="1">Centromere</location>
        <location evidence="1">Kinetochore</location>
    </subcellularLocation>
</comment>
<keyword evidence="3" id="KW-0158">Chromosome</keyword>
<evidence type="ECO:0000256" key="3">
    <source>
        <dbReference type="ARBA" id="ARBA00022454"/>
    </source>
</evidence>
<keyword evidence="7 10" id="KW-0175">Coiled coil</keyword>
<proteinExistence type="inferred from homology"/>